<protein>
    <recommendedName>
        <fullName evidence="1">Oxidative stress-responsive serine-rich protein 1</fullName>
    </recommendedName>
    <alternativeName>
        <fullName evidence="4">Oxidative stress-responsive protein 1</fullName>
    </alternativeName>
    <alternativeName>
        <fullName evidence="3">Peroxide-inducible transcript 1 protein</fullName>
    </alternativeName>
</protein>
<evidence type="ECO:0000256" key="1">
    <source>
        <dbReference type="ARBA" id="ARBA00015005"/>
    </source>
</evidence>
<evidence type="ECO:0000313" key="6">
    <source>
        <dbReference type="EMBL" id="ESO98650.1"/>
    </source>
</evidence>
<dbReference type="PANTHER" id="PTHR31383">
    <property type="entry name" value="OXIDATIVE STRESS-RESPONSE SERINE-RICH PROTEIN 1"/>
    <property type="match status" value="1"/>
</dbReference>
<proteinExistence type="predicted"/>
<dbReference type="CTD" id="20250910"/>
<evidence type="ECO:0000256" key="5">
    <source>
        <dbReference type="SAM" id="MobiDB-lite"/>
    </source>
</evidence>
<evidence type="ECO:0000256" key="2">
    <source>
        <dbReference type="ARBA" id="ARBA00022553"/>
    </source>
</evidence>
<dbReference type="KEGG" id="lgi:LOTGIDRAFT_238973"/>
<keyword evidence="7" id="KW-1185">Reference proteome</keyword>
<gene>
    <name evidence="6" type="ORF">LOTGIDRAFT_238973</name>
</gene>
<feature type="region of interest" description="Disordered" evidence="5">
    <location>
        <begin position="225"/>
        <end position="251"/>
    </location>
</feature>
<keyword evidence="2" id="KW-0597">Phosphoprotein</keyword>
<reference evidence="6 7" key="1">
    <citation type="journal article" date="2013" name="Nature">
        <title>Insights into bilaterian evolution from three spiralian genomes.</title>
        <authorList>
            <person name="Simakov O."/>
            <person name="Marletaz F."/>
            <person name="Cho S.J."/>
            <person name="Edsinger-Gonzales E."/>
            <person name="Havlak P."/>
            <person name="Hellsten U."/>
            <person name="Kuo D.H."/>
            <person name="Larsson T."/>
            <person name="Lv J."/>
            <person name="Arendt D."/>
            <person name="Savage R."/>
            <person name="Osoegawa K."/>
            <person name="de Jong P."/>
            <person name="Grimwood J."/>
            <person name="Chapman J.A."/>
            <person name="Shapiro H."/>
            <person name="Aerts A."/>
            <person name="Otillar R.P."/>
            <person name="Terry A.Y."/>
            <person name="Boore J.L."/>
            <person name="Grigoriev I.V."/>
            <person name="Lindberg D.R."/>
            <person name="Seaver E.C."/>
            <person name="Weisblat D.A."/>
            <person name="Putnam N.H."/>
            <person name="Rokhsar D.S."/>
        </authorList>
    </citation>
    <scope>NUCLEOTIDE SEQUENCE [LARGE SCALE GENOMIC DNA]</scope>
</reference>
<dbReference type="Proteomes" id="UP000030746">
    <property type="component" value="Unassembled WGS sequence"/>
</dbReference>
<dbReference type="HOGENOM" id="CLU_957266_0_0_1"/>
<dbReference type="PANTHER" id="PTHR31383:SF2">
    <property type="entry name" value="OXIDATIVE STRESS-RESPONSIVE SERINE-RICH PROTEIN 1"/>
    <property type="match status" value="1"/>
</dbReference>
<dbReference type="OMA" id="DHEKCEN"/>
<evidence type="ECO:0000256" key="4">
    <source>
        <dbReference type="ARBA" id="ARBA00031405"/>
    </source>
</evidence>
<dbReference type="OrthoDB" id="10045817at2759"/>
<dbReference type="InterPro" id="IPR008494">
    <property type="entry name" value="DUF776"/>
</dbReference>
<accession>V4AUN1</accession>
<dbReference type="GeneID" id="20250910"/>
<feature type="region of interest" description="Disordered" evidence="5">
    <location>
        <begin position="42"/>
        <end position="75"/>
    </location>
</feature>
<dbReference type="RefSeq" id="XP_009050647.1">
    <property type="nucleotide sequence ID" value="XM_009052399.1"/>
</dbReference>
<sequence>MARDEEEGDEIHNSFKKLKIDPEWEKNEVTEREENDCIDINNIWLGGSSTSTCKQKDSSTKRPKHRVSPSRRSEPYPGDWGLSFERLCLRKEKCNKKMCSCKFEKSKHASTLSDKQFNFGSPRKLIQDARLKLHHHHAQKDHRQIIRAAKLQINEAKRLKAEKNKIKKDTLSQVQNDGKTEPIFGSCSTFSPRNFKIVETKTEHAISGKSPSEFFFTGHRNVQTSSNSQSLDLGGAFGKPSTSTDNSNRVEKSCSQEATIEDLSVNELAGYFEDFVHIPKKMSVMAEMMYT</sequence>
<dbReference type="GO" id="GO:0070301">
    <property type="term" value="P:cellular response to hydrogen peroxide"/>
    <property type="evidence" value="ECO:0007669"/>
    <property type="project" value="TreeGrafter"/>
</dbReference>
<evidence type="ECO:0000256" key="3">
    <source>
        <dbReference type="ARBA" id="ARBA00029721"/>
    </source>
</evidence>
<name>V4AUN1_LOTGI</name>
<dbReference type="EMBL" id="KB201224">
    <property type="protein sequence ID" value="ESO98650.1"/>
    <property type="molecule type" value="Genomic_DNA"/>
</dbReference>
<evidence type="ECO:0000313" key="7">
    <source>
        <dbReference type="Proteomes" id="UP000030746"/>
    </source>
</evidence>
<organism evidence="6 7">
    <name type="scientific">Lottia gigantea</name>
    <name type="common">Giant owl limpet</name>
    <dbReference type="NCBI Taxonomy" id="225164"/>
    <lineage>
        <taxon>Eukaryota</taxon>
        <taxon>Metazoa</taxon>
        <taxon>Spiralia</taxon>
        <taxon>Lophotrochozoa</taxon>
        <taxon>Mollusca</taxon>
        <taxon>Gastropoda</taxon>
        <taxon>Patellogastropoda</taxon>
        <taxon>Lottioidea</taxon>
        <taxon>Lottiidae</taxon>
        <taxon>Lottia</taxon>
    </lineage>
</organism>
<dbReference type="AlphaFoldDB" id="V4AUN1"/>